<dbReference type="OrthoDB" id="1151013at2"/>
<name>A0A5M4B9A6_9FLAO</name>
<protein>
    <submittedName>
        <fullName evidence="1">Uncharacterized protein</fullName>
    </submittedName>
</protein>
<gene>
    <name evidence="1" type="ORF">RCZ01_15060</name>
</gene>
<comment type="caution">
    <text evidence="1">The sequence shown here is derived from an EMBL/GenBank/DDBJ whole genome shotgun (WGS) entry which is preliminary data.</text>
</comment>
<dbReference type="Proteomes" id="UP000398217">
    <property type="component" value="Unassembled WGS sequence"/>
</dbReference>
<proteinExistence type="predicted"/>
<evidence type="ECO:0000313" key="1">
    <source>
        <dbReference type="EMBL" id="GET46204.1"/>
    </source>
</evidence>
<evidence type="ECO:0000313" key="2">
    <source>
        <dbReference type="Proteomes" id="UP000398217"/>
    </source>
</evidence>
<dbReference type="RefSeq" id="WP_155284844.1">
    <property type="nucleotide sequence ID" value="NZ_BLBC01000009.1"/>
</dbReference>
<sequence>MEKKDEITYTEAFFRKNRHIKCRLIAKLTHFCYLNIWRDLEYEFLNLNFSSYEEAEEYADDVSFFVGKELSVSHILSSADEISNRIIDYTQRANEIKKEIVANFDVPEFTVEDFHFLLTFEPSLYRFLRVWGMNIVQIYEAVAQYTLGNLSKQECEDKIKELRQNEMREMPKQSLKNAIGLLTQLFWMVYERYLRKREMAKEMDWD</sequence>
<dbReference type="EMBL" id="BLBC01000009">
    <property type="protein sequence ID" value="GET46204.1"/>
    <property type="molecule type" value="Genomic_DNA"/>
</dbReference>
<dbReference type="AlphaFoldDB" id="A0A5M4B9A6"/>
<reference evidence="2" key="1">
    <citation type="journal article" date="2020" name="Int. J. Syst. Evol. Microbiol.">
        <title>Capnocytophaga felis sp. nov. isolated from the feline oral cavity.</title>
        <authorList>
            <person name="Suzuki M."/>
            <person name="Umeda K."/>
            <person name="Kimura M."/>
            <person name="Imaoka K."/>
            <person name="Morikawa S."/>
            <person name="Maeda K."/>
        </authorList>
    </citation>
    <scope>NUCLEOTIDE SEQUENCE [LARGE SCALE GENOMIC DNA]</scope>
    <source>
        <strain evidence="2">KC07070</strain>
    </source>
</reference>
<organism evidence="1 2">
    <name type="scientific">Capnocytophaga felis</name>
    <dbReference type="NCBI Taxonomy" id="2267611"/>
    <lineage>
        <taxon>Bacteria</taxon>
        <taxon>Pseudomonadati</taxon>
        <taxon>Bacteroidota</taxon>
        <taxon>Flavobacteriia</taxon>
        <taxon>Flavobacteriales</taxon>
        <taxon>Flavobacteriaceae</taxon>
        <taxon>Capnocytophaga</taxon>
    </lineage>
</organism>
<keyword evidence="2" id="KW-1185">Reference proteome</keyword>
<accession>A0A5M4B9A6</accession>